<dbReference type="CDD" id="cd06587">
    <property type="entry name" value="VOC"/>
    <property type="match status" value="1"/>
</dbReference>
<dbReference type="InterPro" id="IPR041581">
    <property type="entry name" value="Glyoxalase_6"/>
</dbReference>
<dbReference type="InterPro" id="IPR029068">
    <property type="entry name" value="Glyas_Bleomycin-R_OHBP_Dase"/>
</dbReference>
<protein>
    <submittedName>
        <fullName evidence="2">VOC family protein</fullName>
    </submittedName>
</protein>
<feature type="domain" description="Glyoxalase-like" evidence="1">
    <location>
        <begin position="9"/>
        <end position="117"/>
    </location>
</feature>
<dbReference type="RefSeq" id="WP_131297131.1">
    <property type="nucleotide sequence ID" value="NZ_SJKA01000039.1"/>
</dbReference>
<dbReference type="Gene3D" id="3.10.180.10">
    <property type="entry name" value="2,3-Dihydroxybiphenyl 1,2-Dioxygenase, domain 1"/>
    <property type="match status" value="1"/>
</dbReference>
<dbReference type="Pfam" id="PF18029">
    <property type="entry name" value="Glyoxalase_6"/>
    <property type="match status" value="1"/>
</dbReference>
<name>A0A4R0HY36_9ACTN</name>
<dbReference type="PANTHER" id="PTHR35908">
    <property type="entry name" value="HYPOTHETICAL FUSION PROTEIN"/>
    <property type="match status" value="1"/>
</dbReference>
<evidence type="ECO:0000259" key="1">
    <source>
        <dbReference type="Pfam" id="PF18029"/>
    </source>
</evidence>
<dbReference type="PANTHER" id="PTHR35908:SF1">
    <property type="entry name" value="CONSERVED PROTEIN"/>
    <property type="match status" value="1"/>
</dbReference>
<proteinExistence type="predicted"/>
<dbReference type="AlphaFoldDB" id="A0A4R0HY36"/>
<dbReference type="EMBL" id="SJKA01000039">
    <property type="protein sequence ID" value="TCC14572.1"/>
    <property type="molecule type" value="Genomic_DNA"/>
</dbReference>
<dbReference type="Proteomes" id="UP000292695">
    <property type="component" value="Unassembled WGS sequence"/>
</dbReference>
<sequence length="119" mass="13364">MAIAMYPGFVLDCPDPARLAQFYGELLGWKVESREGWAEIRPEDGSNCISFQQVENFKAPTWPTQDVPQQMHLDVMVRDLDESEPEVLAIGATKPDHQPGTSFRVFLDPAGHPFCLCID</sequence>
<comment type="caution">
    <text evidence="2">The sequence shown here is derived from an EMBL/GenBank/DDBJ whole genome shotgun (WGS) entry which is preliminary data.</text>
</comment>
<keyword evidence="3" id="KW-1185">Reference proteome</keyword>
<reference evidence="2 3" key="1">
    <citation type="submission" date="2019-02" db="EMBL/GenBank/DDBJ databases">
        <title>Kribbella capetownensis sp. nov. and Kribbella speibonae sp. nov., isolated from soil.</title>
        <authorList>
            <person name="Curtis S.M."/>
            <person name="Norton I."/>
            <person name="Everest G.J."/>
            <person name="Meyers P.R."/>
        </authorList>
    </citation>
    <scope>NUCLEOTIDE SEQUENCE [LARGE SCALE GENOMIC DNA]</scope>
    <source>
        <strain evidence="2 3">DSM 27082</strain>
    </source>
</reference>
<evidence type="ECO:0000313" key="3">
    <source>
        <dbReference type="Proteomes" id="UP000292695"/>
    </source>
</evidence>
<evidence type="ECO:0000313" key="2">
    <source>
        <dbReference type="EMBL" id="TCC14572.1"/>
    </source>
</evidence>
<gene>
    <name evidence="2" type="ORF">E0H50_42590</name>
</gene>
<dbReference type="OrthoDB" id="1645442at2"/>
<organism evidence="2 3">
    <name type="scientific">Kribbella sindirgiensis</name>
    <dbReference type="NCBI Taxonomy" id="1124744"/>
    <lineage>
        <taxon>Bacteria</taxon>
        <taxon>Bacillati</taxon>
        <taxon>Actinomycetota</taxon>
        <taxon>Actinomycetes</taxon>
        <taxon>Propionibacteriales</taxon>
        <taxon>Kribbellaceae</taxon>
        <taxon>Kribbella</taxon>
    </lineage>
</organism>
<dbReference type="SUPFAM" id="SSF54593">
    <property type="entry name" value="Glyoxalase/Bleomycin resistance protein/Dihydroxybiphenyl dioxygenase"/>
    <property type="match status" value="1"/>
</dbReference>
<accession>A0A4R0HY36</accession>